<dbReference type="GO" id="GO:0006233">
    <property type="term" value="P:dTDP biosynthetic process"/>
    <property type="evidence" value="ECO:0007669"/>
    <property type="project" value="InterPro"/>
</dbReference>
<dbReference type="STRING" id="1392247.A0A3N4L5S3"/>
<keyword evidence="5" id="KW-0808">Transferase</keyword>
<evidence type="ECO:0000256" key="5">
    <source>
        <dbReference type="ARBA" id="ARBA00022679"/>
    </source>
</evidence>
<dbReference type="GO" id="GO:0005634">
    <property type="term" value="C:nucleus"/>
    <property type="evidence" value="ECO:0007669"/>
    <property type="project" value="TreeGrafter"/>
</dbReference>
<dbReference type="GO" id="GO:0005524">
    <property type="term" value="F:ATP binding"/>
    <property type="evidence" value="ECO:0007669"/>
    <property type="project" value="UniProtKB-KW"/>
</dbReference>
<dbReference type="GO" id="GO:0004798">
    <property type="term" value="F:dTMP kinase activity"/>
    <property type="evidence" value="ECO:0007669"/>
    <property type="project" value="UniProtKB-EC"/>
</dbReference>
<dbReference type="NCBIfam" id="TIGR00041">
    <property type="entry name" value="DTMP_kinase"/>
    <property type="match status" value="1"/>
</dbReference>
<evidence type="ECO:0000256" key="7">
    <source>
        <dbReference type="ARBA" id="ARBA00022741"/>
    </source>
</evidence>
<dbReference type="PANTHER" id="PTHR10344:SF1">
    <property type="entry name" value="THYMIDYLATE KINASE"/>
    <property type="match status" value="1"/>
</dbReference>
<evidence type="ECO:0000256" key="2">
    <source>
        <dbReference type="ARBA" id="ARBA00009776"/>
    </source>
</evidence>
<keyword evidence="9" id="KW-0067">ATP-binding</keyword>
<evidence type="ECO:0000256" key="4">
    <source>
        <dbReference type="ARBA" id="ARBA00017144"/>
    </source>
</evidence>
<comment type="pathway">
    <text evidence="1">Pyrimidine metabolism; dTTP biosynthesis.</text>
</comment>
<dbReference type="PANTHER" id="PTHR10344">
    <property type="entry name" value="THYMIDYLATE KINASE"/>
    <property type="match status" value="1"/>
</dbReference>
<dbReference type="GO" id="GO:0006235">
    <property type="term" value="P:dTTP biosynthetic process"/>
    <property type="evidence" value="ECO:0007669"/>
    <property type="project" value="TreeGrafter"/>
</dbReference>
<evidence type="ECO:0000256" key="3">
    <source>
        <dbReference type="ARBA" id="ARBA00012980"/>
    </source>
</evidence>
<gene>
    <name evidence="11" type="ORF">P167DRAFT_586150</name>
</gene>
<protein>
    <recommendedName>
        <fullName evidence="4">Thymidylate kinase</fullName>
        <ecNumber evidence="3">2.7.4.9</ecNumber>
    </recommendedName>
</protein>
<dbReference type="FunFam" id="3.40.50.300:FF:000679">
    <property type="entry name" value="Thymidylate kinase"/>
    <property type="match status" value="1"/>
</dbReference>
<dbReference type="AlphaFoldDB" id="A0A3N4L5S3"/>
<evidence type="ECO:0000259" key="10">
    <source>
        <dbReference type="Pfam" id="PF02223"/>
    </source>
</evidence>
<dbReference type="InterPro" id="IPR018094">
    <property type="entry name" value="Thymidylate_kinase"/>
</dbReference>
<dbReference type="GO" id="GO:0005829">
    <property type="term" value="C:cytosol"/>
    <property type="evidence" value="ECO:0007669"/>
    <property type="project" value="TreeGrafter"/>
</dbReference>
<evidence type="ECO:0000313" key="12">
    <source>
        <dbReference type="Proteomes" id="UP000277580"/>
    </source>
</evidence>
<feature type="domain" description="Thymidylate kinase-like" evidence="10">
    <location>
        <begin position="18"/>
        <end position="195"/>
    </location>
</feature>
<keyword evidence="6" id="KW-0545">Nucleotide biosynthesis</keyword>
<dbReference type="EMBL" id="ML119106">
    <property type="protein sequence ID" value="RPB17128.1"/>
    <property type="molecule type" value="Genomic_DNA"/>
</dbReference>
<dbReference type="Pfam" id="PF02223">
    <property type="entry name" value="Thymidylate_kin"/>
    <property type="match status" value="1"/>
</dbReference>
<evidence type="ECO:0000256" key="6">
    <source>
        <dbReference type="ARBA" id="ARBA00022727"/>
    </source>
</evidence>
<keyword evidence="7" id="KW-0547">Nucleotide-binding</keyword>
<dbReference type="PROSITE" id="PS01331">
    <property type="entry name" value="THYMIDYLATE_KINASE"/>
    <property type="match status" value="1"/>
</dbReference>
<dbReference type="InterPro" id="IPR018095">
    <property type="entry name" value="Thymidylate_kin_CS"/>
</dbReference>
<proteinExistence type="inferred from homology"/>
<evidence type="ECO:0000313" key="11">
    <source>
        <dbReference type="EMBL" id="RPB17128.1"/>
    </source>
</evidence>
<dbReference type="OrthoDB" id="425602at2759"/>
<accession>A0A3N4L5S3</accession>
<name>A0A3N4L5S3_9PEZI</name>
<dbReference type="Proteomes" id="UP000277580">
    <property type="component" value="Unassembled WGS sequence"/>
</dbReference>
<dbReference type="EC" id="2.7.4.9" evidence="3"/>
<evidence type="ECO:0000256" key="9">
    <source>
        <dbReference type="ARBA" id="ARBA00022840"/>
    </source>
</evidence>
<keyword evidence="12" id="KW-1185">Reference proteome</keyword>
<keyword evidence="8 11" id="KW-0418">Kinase</keyword>
<dbReference type="InterPro" id="IPR039430">
    <property type="entry name" value="Thymidylate_kin-like_dom"/>
</dbReference>
<dbReference type="SUPFAM" id="SSF52540">
    <property type="entry name" value="P-loop containing nucleoside triphosphate hydrolases"/>
    <property type="match status" value="1"/>
</dbReference>
<dbReference type="GO" id="GO:0004550">
    <property type="term" value="F:nucleoside diphosphate kinase activity"/>
    <property type="evidence" value="ECO:0007669"/>
    <property type="project" value="TreeGrafter"/>
</dbReference>
<reference evidence="11 12" key="1">
    <citation type="journal article" date="2018" name="Nat. Ecol. Evol.">
        <title>Pezizomycetes genomes reveal the molecular basis of ectomycorrhizal truffle lifestyle.</title>
        <authorList>
            <person name="Murat C."/>
            <person name="Payen T."/>
            <person name="Noel B."/>
            <person name="Kuo A."/>
            <person name="Morin E."/>
            <person name="Chen J."/>
            <person name="Kohler A."/>
            <person name="Krizsan K."/>
            <person name="Balestrini R."/>
            <person name="Da Silva C."/>
            <person name="Montanini B."/>
            <person name="Hainaut M."/>
            <person name="Levati E."/>
            <person name="Barry K.W."/>
            <person name="Belfiori B."/>
            <person name="Cichocki N."/>
            <person name="Clum A."/>
            <person name="Dockter R.B."/>
            <person name="Fauchery L."/>
            <person name="Guy J."/>
            <person name="Iotti M."/>
            <person name="Le Tacon F."/>
            <person name="Lindquist E.A."/>
            <person name="Lipzen A."/>
            <person name="Malagnac F."/>
            <person name="Mello A."/>
            <person name="Molinier V."/>
            <person name="Miyauchi S."/>
            <person name="Poulain J."/>
            <person name="Riccioni C."/>
            <person name="Rubini A."/>
            <person name="Sitrit Y."/>
            <person name="Splivallo R."/>
            <person name="Traeger S."/>
            <person name="Wang M."/>
            <person name="Zifcakova L."/>
            <person name="Wipf D."/>
            <person name="Zambonelli A."/>
            <person name="Paolocci F."/>
            <person name="Nowrousian M."/>
            <person name="Ottonello S."/>
            <person name="Baldrian P."/>
            <person name="Spatafora J.W."/>
            <person name="Henrissat B."/>
            <person name="Nagy L.G."/>
            <person name="Aury J.M."/>
            <person name="Wincker P."/>
            <person name="Grigoriev I.V."/>
            <person name="Bonfante P."/>
            <person name="Martin F.M."/>
        </authorList>
    </citation>
    <scope>NUCLEOTIDE SEQUENCE [LARGE SCALE GENOMIC DNA]</scope>
    <source>
        <strain evidence="11 12">CCBAS932</strain>
    </source>
</reference>
<evidence type="ECO:0000256" key="1">
    <source>
        <dbReference type="ARBA" id="ARBA00004992"/>
    </source>
</evidence>
<dbReference type="InParanoid" id="A0A3N4L5S3"/>
<evidence type="ECO:0000256" key="8">
    <source>
        <dbReference type="ARBA" id="ARBA00022777"/>
    </source>
</evidence>
<dbReference type="HAMAP" id="MF_00165">
    <property type="entry name" value="Thymidylate_kinase"/>
    <property type="match status" value="1"/>
</dbReference>
<dbReference type="InterPro" id="IPR027417">
    <property type="entry name" value="P-loop_NTPase"/>
</dbReference>
<dbReference type="Gene3D" id="3.40.50.300">
    <property type="entry name" value="P-loop containing nucleotide triphosphate hydrolases"/>
    <property type="match status" value="1"/>
</dbReference>
<dbReference type="CDD" id="cd01672">
    <property type="entry name" value="TMPK"/>
    <property type="match status" value="1"/>
</dbReference>
<sequence length="219" mass="24273">MASTETATAPPRGILIAIEGLDRAGKSTQCALLVERLQQSGHKVRLQKFPDRTTTIGTLINSYLTSATDIDDHTIHLLFSANRWELAHSIRTDIAAGVTVVLDRYMYSGVVFSAAKGLDYEYCRGPEVGLPRPDVIVFMDLDEGEAAKRGGFGEERYEVPEVQRRVREMFRMMRGDERDAGDWGVVDAGAEVGVVAERVWGVVERGVEFARGNELRSIQ</sequence>
<comment type="similarity">
    <text evidence="2">Belongs to the thymidylate kinase family.</text>
</comment>
<organism evidence="11 12">
    <name type="scientific">Morchella conica CCBAS932</name>
    <dbReference type="NCBI Taxonomy" id="1392247"/>
    <lineage>
        <taxon>Eukaryota</taxon>
        <taxon>Fungi</taxon>
        <taxon>Dikarya</taxon>
        <taxon>Ascomycota</taxon>
        <taxon>Pezizomycotina</taxon>
        <taxon>Pezizomycetes</taxon>
        <taxon>Pezizales</taxon>
        <taxon>Morchellaceae</taxon>
        <taxon>Morchella</taxon>
    </lineage>
</organism>
<dbReference type="GO" id="GO:0006227">
    <property type="term" value="P:dUDP biosynthetic process"/>
    <property type="evidence" value="ECO:0007669"/>
    <property type="project" value="TreeGrafter"/>
</dbReference>
<dbReference type="FunCoup" id="A0A3N4L5S3">
    <property type="interactions" value="733"/>
</dbReference>